<name>A0A2Z4JSB2_9BURK</name>
<dbReference type="Proteomes" id="UP000248592">
    <property type="component" value="Chromosome"/>
</dbReference>
<evidence type="ECO:0000313" key="1">
    <source>
        <dbReference type="EMBL" id="AWW49680.1"/>
    </source>
</evidence>
<dbReference type="RefSeq" id="WP_112294610.1">
    <property type="nucleotide sequence ID" value="NZ_CBCSBS010000001.1"/>
</dbReference>
<evidence type="ECO:0000313" key="2">
    <source>
        <dbReference type="Proteomes" id="UP000248592"/>
    </source>
</evidence>
<gene>
    <name evidence="1" type="ORF">Pas1_04345</name>
</gene>
<dbReference type="EMBL" id="CP030085">
    <property type="protein sequence ID" value="AWW49680.1"/>
    <property type="molecule type" value="Genomic_DNA"/>
</dbReference>
<protein>
    <submittedName>
        <fullName evidence="1">Uncharacterized protein</fullName>
    </submittedName>
</protein>
<reference evidence="2" key="1">
    <citation type="submission" date="2018-06" db="EMBL/GenBank/DDBJ databases">
        <title>Description of a new Polynucleobacter species.</title>
        <authorList>
            <person name="Hahn M.W."/>
        </authorList>
    </citation>
    <scope>NUCLEOTIDE SEQUENCE [LARGE SCALE GENOMIC DNA]</scope>
    <source>
        <strain evidence="2">MG-25-Pas1-D2</strain>
    </source>
</reference>
<dbReference type="AlphaFoldDB" id="A0A2Z4JSB2"/>
<organism evidence="1 2">
    <name type="scientific">Polynucleobacter paneuropaeus</name>
    <dbReference type="NCBI Taxonomy" id="2527775"/>
    <lineage>
        <taxon>Bacteria</taxon>
        <taxon>Pseudomonadati</taxon>
        <taxon>Pseudomonadota</taxon>
        <taxon>Betaproteobacteria</taxon>
        <taxon>Burkholderiales</taxon>
        <taxon>Burkholderiaceae</taxon>
        <taxon>Polynucleobacter</taxon>
    </lineage>
</organism>
<proteinExistence type="predicted"/>
<accession>A0A2Z4JSB2</accession>
<sequence length="73" mass="8346">MKPFYIDYPQEKIEGHLHAYQCAFCKIPTTEIFGLLENHGKDCSYRIQAGGFSHSELKKISQVIEPSLSDELD</sequence>